<organism evidence="2 3">
    <name type="scientific">Desulfotruncus arcticus DSM 17038</name>
    <dbReference type="NCBI Taxonomy" id="1121424"/>
    <lineage>
        <taxon>Bacteria</taxon>
        <taxon>Bacillati</taxon>
        <taxon>Bacillota</taxon>
        <taxon>Clostridia</taxon>
        <taxon>Eubacteriales</taxon>
        <taxon>Desulfallaceae</taxon>
        <taxon>Desulfotruncus</taxon>
    </lineage>
</organism>
<protein>
    <recommendedName>
        <fullName evidence="1">HepT-like domain-containing protein</fullName>
    </recommendedName>
</protein>
<keyword evidence="3" id="KW-1185">Reference proteome</keyword>
<dbReference type="OrthoDB" id="9792853at2"/>
<dbReference type="RefSeq" id="WP_092473123.1">
    <property type="nucleotide sequence ID" value="NZ_FOOX01000015.1"/>
</dbReference>
<dbReference type="InterPro" id="IPR048769">
    <property type="entry name" value="HepT-like_dom"/>
</dbReference>
<dbReference type="AlphaFoldDB" id="A0A1I2X463"/>
<accession>A0A1I2X463</accession>
<dbReference type="EMBL" id="FOOX01000015">
    <property type="protein sequence ID" value="SFH06731.1"/>
    <property type="molecule type" value="Genomic_DNA"/>
</dbReference>
<dbReference type="STRING" id="341036.SAMN05660649_03717"/>
<sequence>MTPNLILLEVRVRKELFNLEKLVEELKTITRMRELKVNSMRVRACASILHDFYSGIEKIFINVAREIDQTVPKSEGWHRELLEQMTLDIPVKRPAVIGPELAMQIQQYLSFRHRFRNLYGYELEWGKMEGLTSNMESTLQQLKDSVEKFMEVLAQITE</sequence>
<reference evidence="3" key="1">
    <citation type="submission" date="2016-10" db="EMBL/GenBank/DDBJ databases">
        <authorList>
            <person name="Varghese N."/>
            <person name="Submissions S."/>
        </authorList>
    </citation>
    <scope>NUCLEOTIDE SEQUENCE [LARGE SCALE GENOMIC DNA]</scope>
    <source>
        <strain evidence="3">DSM 17038</strain>
    </source>
</reference>
<proteinExistence type="predicted"/>
<dbReference type="Pfam" id="PF20797">
    <property type="entry name" value="HepT-like_2"/>
    <property type="match status" value="1"/>
</dbReference>
<dbReference type="Proteomes" id="UP000199337">
    <property type="component" value="Unassembled WGS sequence"/>
</dbReference>
<evidence type="ECO:0000259" key="1">
    <source>
        <dbReference type="Pfam" id="PF20797"/>
    </source>
</evidence>
<feature type="domain" description="HepT-like" evidence="1">
    <location>
        <begin position="44"/>
        <end position="152"/>
    </location>
</feature>
<gene>
    <name evidence="2" type="ORF">SAMN05660649_03717</name>
</gene>
<name>A0A1I2X463_9FIRM</name>
<evidence type="ECO:0000313" key="2">
    <source>
        <dbReference type="EMBL" id="SFH06731.1"/>
    </source>
</evidence>
<evidence type="ECO:0000313" key="3">
    <source>
        <dbReference type="Proteomes" id="UP000199337"/>
    </source>
</evidence>